<protein>
    <submittedName>
        <fullName evidence="2">Uncharacterized protein</fullName>
    </submittedName>
</protein>
<dbReference type="AlphaFoldDB" id="A0A810QEI2"/>
<sequence>MGVKQDACNIPLALQHQMLIQAALSVLTLVLAALAMLFFSITVSVPFLLCAVLLAFSAFRLYNIGRRGQYLVLEGTVLKLERTPLRLRPKAMLMEVEGKALLVVLRNRHISVREGDALTLYIADTAPLYEWRGIHRLHSYLAVVPAIRGKVT</sequence>
<dbReference type="Proteomes" id="UP000679848">
    <property type="component" value="Chromosome"/>
</dbReference>
<organism evidence="2 3">
    <name type="scientific">Pusillibacter faecalis</name>
    <dbReference type="NCBI Taxonomy" id="2714358"/>
    <lineage>
        <taxon>Bacteria</taxon>
        <taxon>Bacillati</taxon>
        <taxon>Bacillota</taxon>
        <taxon>Clostridia</taxon>
        <taxon>Eubacteriales</taxon>
        <taxon>Oscillospiraceae</taxon>
        <taxon>Pusillibacter</taxon>
    </lineage>
</organism>
<dbReference type="EMBL" id="AP023420">
    <property type="protein sequence ID" value="BCK85005.1"/>
    <property type="molecule type" value="Genomic_DNA"/>
</dbReference>
<feature type="transmembrane region" description="Helical" evidence="1">
    <location>
        <begin position="19"/>
        <end position="39"/>
    </location>
</feature>
<name>A0A810QEI2_9FIRM</name>
<reference evidence="2" key="1">
    <citation type="submission" date="2020-09" db="EMBL/GenBank/DDBJ databases">
        <title>New species isolated from human feces.</title>
        <authorList>
            <person name="Kitahara M."/>
            <person name="Shigeno Y."/>
            <person name="Shime M."/>
            <person name="Matsumoto Y."/>
            <person name="Nakamura S."/>
            <person name="Motooka D."/>
            <person name="Fukuoka S."/>
            <person name="Nishikawa H."/>
            <person name="Benno Y."/>
        </authorList>
    </citation>
    <scope>NUCLEOTIDE SEQUENCE</scope>
    <source>
        <strain evidence="2">MM59</strain>
    </source>
</reference>
<keyword evidence="1" id="KW-0472">Membrane</keyword>
<evidence type="ECO:0000313" key="2">
    <source>
        <dbReference type="EMBL" id="BCK85005.1"/>
    </source>
</evidence>
<keyword evidence="3" id="KW-1185">Reference proteome</keyword>
<gene>
    <name evidence="2" type="ORF">MM59RIKEN_23240</name>
</gene>
<proteinExistence type="predicted"/>
<keyword evidence="1" id="KW-0812">Transmembrane</keyword>
<feature type="transmembrane region" description="Helical" evidence="1">
    <location>
        <begin position="45"/>
        <end position="62"/>
    </location>
</feature>
<keyword evidence="1" id="KW-1133">Transmembrane helix</keyword>
<dbReference type="KEGG" id="pfaa:MM59RIKEN_23240"/>
<accession>A0A810QEI2</accession>
<evidence type="ECO:0000256" key="1">
    <source>
        <dbReference type="SAM" id="Phobius"/>
    </source>
</evidence>
<evidence type="ECO:0000313" key="3">
    <source>
        <dbReference type="Proteomes" id="UP000679848"/>
    </source>
</evidence>